<dbReference type="SMART" id="SM00906">
    <property type="entry name" value="Fungal_trans"/>
    <property type="match status" value="1"/>
</dbReference>
<keyword evidence="2" id="KW-0479">Metal-binding</keyword>
<feature type="region of interest" description="Disordered" evidence="7">
    <location>
        <begin position="161"/>
        <end position="180"/>
    </location>
</feature>
<protein>
    <recommendedName>
        <fullName evidence="8">Zn(2)-C6 fungal-type domain-containing protein</fullName>
    </recommendedName>
</protein>
<evidence type="ECO:0000256" key="3">
    <source>
        <dbReference type="ARBA" id="ARBA00023015"/>
    </source>
</evidence>
<evidence type="ECO:0000256" key="5">
    <source>
        <dbReference type="ARBA" id="ARBA00023163"/>
    </source>
</evidence>
<dbReference type="InterPro" id="IPR036864">
    <property type="entry name" value="Zn2-C6_fun-type_DNA-bd_sf"/>
</dbReference>
<dbReference type="AlphaFoldDB" id="W9X5C7"/>
<dbReference type="OrthoDB" id="5431381at2759"/>
<keyword evidence="3" id="KW-0805">Transcription regulation</keyword>
<sequence length="726" mass="81160">MSDFASLRGRFRAVPKENLHESTSGKVIKRPRESHVCAQCKKAKLKCDRSQPCGSCVKRGDAAICNYLRVSSNAMRGGDINGNRHSVAEDRLLHLESLVKQLMENQASAQAGKDAAPANPVTPPVGPSDAHHEESNLASYVGSTHWSAILDDIHELKAALSSAAHGQEGDDGNTLSESFATPNSRHDPIFGLSGNYSLAQVLSQYLPPKHEVDRLLAIYFQGETFIVPFIHTYQFQRQYRAFWSGTTSVNPLWLSMLFSICCIATSIKAAHGPSATNIPRTTASSNLHKAAGQCLVLGEYYRPQPLTVEALGLYAQYKNLKSLDPSREAGAILGMVVRMAYEMGYHRDPDSFGSFTAFEGEMRRRFWSVCKQMDLMISFQLGLPSTICLENCDTKSPRNLVDSDFDETTSVLPPSRPENETTRLLWFIVKDRQMSSFGKVYQDALSFREKTETEVLQLDQEIRQMYETIPEVLRTRPLSESIMDSPFVIMTRLYIDFIYLKSLLVLHRRYMARGNLSSTTSCVSAGTRLVSQFIAMYKEIAPGGLLHTERWMLTNFTMNDFLLGAMVLCLIVHIRRKDMASSVPSFIDAATEAEVVALLEQAVVICIEKSSLSKDAKRVSVAIRLVLDSTKSLDMPDANEAFSPYRKQSNIAGSSQDADLAPLPLRPLEDQHYLLGNQELSFGLLDPFNFMRDDVERMDWMTFDSQITGRDGPFTYLSEFQTGRGM</sequence>
<evidence type="ECO:0000259" key="8">
    <source>
        <dbReference type="PROSITE" id="PS50048"/>
    </source>
</evidence>
<dbReference type="HOGENOM" id="CLU_007426_4_1_1"/>
<dbReference type="EMBL" id="AMGX01000006">
    <property type="protein sequence ID" value="EXJ72131.1"/>
    <property type="molecule type" value="Genomic_DNA"/>
</dbReference>
<keyword evidence="6" id="KW-0539">Nucleus</keyword>
<dbReference type="CDD" id="cd12148">
    <property type="entry name" value="fungal_TF_MHR"/>
    <property type="match status" value="1"/>
</dbReference>
<evidence type="ECO:0000256" key="6">
    <source>
        <dbReference type="ARBA" id="ARBA00023242"/>
    </source>
</evidence>
<dbReference type="InterPro" id="IPR050613">
    <property type="entry name" value="Sec_Metabolite_Reg"/>
</dbReference>
<proteinExistence type="predicted"/>
<dbReference type="PROSITE" id="PS50048">
    <property type="entry name" value="ZN2_CY6_FUNGAL_2"/>
    <property type="match status" value="1"/>
</dbReference>
<dbReference type="Pfam" id="PF04082">
    <property type="entry name" value="Fungal_trans"/>
    <property type="match status" value="1"/>
</dbReference>
<keyword evidence="5" id="KW-0804">Transcription</keyword>
<dbReference type="GO" id="GO:0008270">
    <property type="term" value="F:zinc ion binding"/>
    <property type="evidence" value="ECO:0007669"/>
    <property type="project" value="InterPro"/>
</dbReference>
<feature type="domain" description="Zn(2)-C6 fungal-type" evidence="8">
    <location>
        <begin position="36"/>
        <end position="67"/>
    </location>
</feature>
<evidence type="ECO:0000256" key="2">
    <source>
        <dbReference type="ARBA" id="ARBA00022723"/>
    </source>
</evidence>
<evidence type="ECO:0000256" key="4">
    <source>
        <dbReference type="ARBA" id="ARBA00023125"/>
    </source>
</evidence>
<gene>
    <name evidence="9" type="ORF">A1O5_04635</name>
</gene>
<accession>W9X5C7</accession>
<evidence type="ECO:0000313" key="9">
    <source>
        <dbReference type="EMBL" id="EXJ72131.1"/>
    </source>
</evidence>
<dbReference type="PROSITE" id="PS00463">
    <property type="entry name" value="ZN2_CY6_FUNGAL_1"/>
    <property type="match status" value="1"/>
</dbReference>
<evidence type="ECO:0000256" key="7">
    <source>
        <dbReference type="SAM" id="MobiDB-lite"/>
    </source>
</evidence>
<feature type="region of interest" description="Disordered" evidence="7">
    <location>
        <begin position="106"/>
        <end position="134"/>
    </location>
</feature>
<dbReference type="Proteomes" id="UP000019471">
    <property type="component" value="Unassembled WGS sequence"/>
</dbReference>
<dbReference type="PANTHER" id="PTHR31001:SF49">
    <property type="entry name" value="ZN(II)2CYS6 TRANSCRIPTION FACTOR (EUROFUNG)"/>
    <property type="match status" value="1"/>
</dbReference>
<organism evidence="9 10">
    <name type="scientific">Cladophialophora psammophila CBS 110553</name>
    <dbReference type="NCBI Taxonomy" id="1182543"/>
    <lineage>
        <taxon>Eukaryota</taxon>
        <taxon>Fungi</taxon>
        <taxon>Dikarya</taxon>
        <taxon>Ascomycota</taxon>
        <taxon>Pezizomycotina</taxon>
        <taxon>Eurotiomycetes</taxon>
        <taxon>Chaetothyriomycetidae</taxon>
        <taxon>Chaetothyriales</taxon>
        <taxon>Herpotrichiellaceae</taxon>
        <taxon>Cladophialophora</taxon>
    </lineage>
</organism>
<dbReference type="SUPFAM" id="SSF57701">
    <property type="entry name" value="Zn2/Cys6 DNA-binding domain"/>
    <property type="match status" value="1"/>
</dbReference>
<dbReference type="Pfam" id="PF00172">
    <property type="entry name" value="Zn_clus"/>
    <property type="match status" value="1"/>
</dbReference>
<dbReference type="GO" id="GO:0006351">
    <property type="term" value="P:DNA-templated transcription"/>
    <property type="evidence" value="ECO:0007669"/>
    <property type="project" value="InterPro"/>
</dbReference>
<comment type="subcellular location">
    <subcellularLocation>
        <location evidence="1">Nucleus</location>
    </subcellularLocation>
</comment>
<dbReference type="GO" id="GO:0005634">
    <property type="term" value="C:nucleus"/>
    <property type="evidence" value="ECO:0007669"/>
    <property type="project" value="UniProtKB-SubCell"/>
</dbReference>
<dbReference type="SMART" id="SM00066">
    <property type="entry name" value="GAL4"/>
    <property type="match status" value="1"/>
</dbReference>
<dbReference type="STRING" id="1182543.W9X5C7"/>
<dbReference type="InterPro" id="IPR001138">
    <property type="entry name" value="Zn2Cys6_DnaBD"/>
</dbReference>
<dbReference type="eggNOG" id="ENOG502RVV0">
    <property type="taxonomic scope" value="Eukaryota"/>
</dbReference>
<dbReference type="CDD" id="cd00067">
    <property type="entry name" value="GAL4"/>
    <property type="match status" value="1"/>
</dbReference>
<name>W9X5C7_9EURO</name>
<reference evidence="9 10" key="1">
    <citation type="submission" date="2013-03" db="EMBL/GenBank/DDBJ databases">
        <title>The Genome Sequence of Cladophialophora psammophila CBS 110553.</title>
        <authorList>
            <consortium name="The Broad Institute Genomics Platform"/>
            <person name="Cuomo C."/>
            <person name="de Hoog S."/>
            <person name="Gorbushina A."/>
            <person name="Walker B."/>
            <person name="Young S.K."/>
            <person name="Zeng Q."/>
            <person name="Gargeya S."/>
            <person name="Fitzgerald M."/>
            <person name="Haas B."/>
            <person name="Abouelleil A."/>
            <person name="Allen A.W."/>
            <person name="Alvarado L."/>
            <person name="Arachchi H.M."/>
            <person name="Berlin A.M."/>
            <person name="Chapman S.B."/>
            <person name="Gainer-Dewar J."/>
            <person name="Goldberg J."/>
            <person name="Griggs A."/>
            <person name="Gujja S."/>
            <person name="Hansen M."/>
            <person name="Howarth C."/>
            <person name="Imamovic A."/>
            <person name="Ireland A."/>
            <person name="Larimer J."/>
            <person name="McCowan C."/>
            <person name="Murphy C."/>
            <person name="Pearson M."/>
            <person name="Poon T.W."/>
            <person name="Priest M."/>
            <person name="Roberts A."/>
            <person name="Saif S."/>
            <person name="Shea T."/>
            <person name="Sisk P."/>
            <person name="Sykes S."/>
            <person name="Wortman J."/>
            <person name="Nusbaum C."/>
            <person name="Birren B."/>
        </authorList>
    </citation>
    <scope>NUCLEOTIDE SEQUENCE [LARGE SCALE GENOMIC DNA]</scope>
    <source>
        <strain evidence="9 10">CBS 110553</strain>
    </source>
</reference>
<comment type="caution">
    <text evidence="9">The sequence shown here is derived from an EMBL/GenBank/DDBJ whole genome shotgun (WGS) entry which is preliminary data.</text>
</comment>
<keyword evidence="4" id="KW-0238">DNA-binding</keyword>
<dbReference type="GO" id="GO:0000981">
    <property type="term" value="F:DNA-binding transcription factor activity, RNA polymerase II-specific"/>
    <property type="evidence" value="ECO:0007669"/>
    <property type="project" value="InterPro"/>
</dbReference>
<evidence type="ECO:0000256" key="1">
    <source>
        <dbReference type="ARBA" id="ARBA00004123"/>
    </source>
</evidence>
<dbReference type="GO" id="GO:0003677">
    <property type="term" value="F:DNA binding"/>
    <property type="evidence" value="ECO:0007669"/>
    <property type="project" value="UniProtKB-KW"/>
</dbReference>
<dbReference type="Gene3D" id="4.10.240.10">
    <property type="entry name" value="Zn(2)-C6 fungal-type DNA-binding domain"/>
    <property type="match status" value="1"/>
</dbReference>
<evidence type="ECO:0000313" key="10">
    <source>
        <dbReference type="Proteomes" id="UP000019471"/>
    </source>
</evidence>
<dbReference type="InterPro" id="IPR007219">
    <property type="entry name" value="XnlR_reg_dom"/>
</dbReference>
<dbReference type="RefSeq" id="XP_007743429.1">
    <property type="nucleotide sequence ID" value="XM_007745239.1"/>
</dbReference>
<keyword evidence="10" id="KW-1185">Reference proteome</keyword>
<dbReference type="GeneID" id="19189356"/>
<dbReference type="PANTHER" id="PTHR31001">
    <property type="entry name" value="UNCHARACTERIZED TRANSCRIPTIONAL REGULATORY PROTEIN"/>
    <property type="match status" value="1"/>
</dbReference>